<dbReference type="STRING" id="675824.A0A1E3PZR5"/>
<feature type="compositionally biased region" description="Basic and acidic residues" evidence="1">
    <location>
        <begin position="110"/>
        <end position="130"/>
    </location>
</feature>
<evidence type="ECO:0000256" key="1">
    <source>
        <dbReference type="SAM" id="MobiDB-lite"/>
    </source>
</evidence>
<accession>A0A1E3PZR5</accession>
<protein>
    <submittedName>
        <fullName evidence="2">Uncharacterized protein</fullName>
    </submittedName>
</protein>
<keyword evidence="3" id="KW-1185">Reference proteome</keyword>
<feature type="compositionally biased region" description="Basic and acidic residues" evidence="1">
    <location>
        <begin position="88"/>
        <end position="99"/>
    </location>
</feature>
<gene>
    <name evidence="2" type="ORF">LIPSTDRAFT_158498</name>
</gene>
<feature type="compositionally biased region" description="Low complexity" evidence="1">
    <location>
        <begin position="67"/>
        <end position="87"/>
    </location>
</feature>
<feature type="region of interest" description="Disordered" evidence="1">
    <location>
        <begin position="53"/>
        <end position="160"/>
    </location>
</feature>
<feature type="compositionally biased region" description="Polar residues" evidence="1">
    <location>
        <begin position="138"/>
        <end position="147"/>
    </location>
</feature>
<proteinExistence type="predicted"/>
<dbReference type="EMBL" id="KV454299">
    <property type="protein sequence ID" value="ODQ70798.1"/>
    <property type="molecule type" value="Genomic_DNA"/>
</dbReference>
<evidence type="ECO:0000313" key="3">
    <source>
        <dbReference type="Proteomes" id="UP000094385"/>
    </source>
</evidence>
<evidence type="ECO:0000313" key="2">
    <source>
        <dbReference type="EMBL" id="ODQ70798.1"/>
    </source>
</evidence>
<dbReference type="OrthoDB" id="205108at2759"/>
<dbReference type="Proteomes" id="UP000094385">
    <property type="component" value="Unassembled WGS sequence"/>
</dbReference>
<feature type="compositionally biased region" description="Low complexity" evidence="1">
    <location>
        <begin position="100"/>
        <end position="109"/>
    </location>
</feature>
<reference evidence="2 3" key="1">
    <citation type="journal article" date="2016" name="Proc. Natl. Acad. Sci. U.S.A.">
        <title>Comparative genomics of biotechnologically important yeasts.</title>
        <authorList>
            <person name="Riley R."/>
            <person name="Haridas S."/>
            <person name="Wolfe K.H."/>
            <person name="Lopes M.R."/>
            <person name="Hittinger C.T."/>
            <person name="Goeker M."/>
            <person name="Salamov A.A."/>
            <person name="Wisecaver J.H."/>
            <person name="Long T.M."/>
            <person name="Calvey C.H."/>
            <person name="Aerts A.L."/>
            <person name="Barry K.W."/>
            <person name="Choi C."/>
            <person name="Clum A."/>
            <person name="Coughlan A.Y."/>
            <person name="Deshpande S."/>
            <person name="Douglass A.P."/>
            <person name="Hanson S.J."/>
            <person name="Klenk H.-P."/>
            <person name="LaButti K.M."/>
            <person name="Lapidus A."/>
            <person name="Lindquist E.A."/>
            <person name="Lipzen A.M."/>
            <person name="Meier-Kolthoff J.P."/>
            <person name="Ohm R.A."/>
            <person name="Otillar R.P."/>
            <person name="Pangilinan J.L."/>
            <person name="Peng Y."/>
            <person name="Rokas A."/>
            <person name="Rosa C.A."/>
            <person name="Scheuner C."/>
            <person name="Sibirny A.A."/>
            <person name="Slot J.C."/>
            <person name="Stielow J.B."/>
            <person name="Sun H."/>
            <person name="Kurtzman C.P."/>
            <person name="Blackwell M."/>
            <person name="Grigoriev I.V."/>
            <person name="Jeffries T.W."/>
        </authorList>
    </citation>
    <scope>NUCLEOTIDE SEQUENCE [LARGE SCALE GENOMIC DNA]</scope>
    <source>
        <strain evidence="2 3">NRRL Y-11557</strain>
    </source>
</reference>
<organism evidence="2 3">
    <name type="scientific">Lipomyces starkeyi NRRL Y-11557</name>
    <dbReference type="NCBI Taxonomy" id="675824"/>
    <lineage>
        <taxon>Eukaryota</taxon>
        <taxon>Fungi</taxon>
        <taxon>Dikarya</taxon>
        <taxon>Ascomycota</taxon>
        <taxon>Saccharomycotina</taxon>
        <taxon>Lipomycetes</taxon>
        <taxon>Lipomycetales</taxon>
        <taxon>Lipomycetaceae</taxon>
        <taxon>Lipomyces</taxon>
    </lineage>
</organism>
<name>A0A1E3PZR5_LIPST</name>
<sequence length="226" mass="24557">MLAMRMRRFKLLGVFALVSIFALIYLSAPSKVDGILWVNGDITASIKEQVPVVSDPGAKSETDAGGSTTESKTESSTDTNADATSDTETAKEAGTDKVTDSTTDTSSDSVMDKNAETASTPKEEEEHHQEQQSTESEPIQQTTQAETENAGDDESKAHAEERRKWLAEIQNKASDTLEPKGNKIVLLTASDGKGHNGEIENLLQMVNENREDYCAFHGTCFLILLI</sequence>
<dbReference type="AlphaFoldDB" id="A0A1E3PZR5"/>